<dbReference type="GO" id="GO:0006011">
    <property type="term" value="P:UDP-alpha-D-glucose metabolic process"/>
    <property type="evidence" value="ECO:0007669"/>
    <property type="project" value="InterPro"/>
</dbReference>
<keyword evidence="8" id="KW-1133">Transmembrane helix</keyword>
<feature type="transmembrane region" description="Helical" evidence="8">
    <location>
        <begin position="21"/>
        <end position="44"/>
    </location>
</feature>
<evidence type="ECO:0000259" key="9">
    <source>
        <dbReference type="Pfam" id="PF05420"/>
    </source>
</evidence>
<dbReference type="InterPro" id="IPR011990">
    <property type="entry name" value="TPR-like_helical_dom_sf"/>
</dbReference>
<dbReference type="InterPro" id="IPR052346">
    <property type="entry name" value="O-mannosyl-transferase_TMTC"/>
</dbReference>
<evidence type="ECO:0000256" key="4">
    <source>
        <dbReference type="ARBA" id="ARBA00022803"/>
    </source>
</evidence>
<evidence type="ECO:0000256" key="1">
    <source>
        <dbReference type="ARBA" id="ARBA00005186"/>
    </source>
</evidence>
<keyword evidence="8" id="KW-0812">Transmembrane</keyword>
<evidence type="ECO:0000313" key="10">
    <source>
        <dbReference type="EMBL" id="QTB61314.1"/>
    </source>
</evidence>
<dbReference type="PANTHER" id="PTHR44227">
    <property type="match status" value="1"/>
</dbReference>
<dbReference type="PRINTS" id="PR01441">
    <property type="entry name" value="CELLSNTHASEC"/>
</dbReference>
<comment type="pathway">
    <text evidence="1">Glycan metabolism; bacterial cellulose biosynthesis.</text>
</comment>
<reference evidence="10" key="1">
    <citation type="submission" date="2021-03" db="EMBL/GenBank/DDBJ databases">
        <title>Complete genome of Burkholderia pseudomallei_VBP364.</title>
        <authorList>
            <person name="Balaji V."/>
            <person name="Yamuna B."/>
            <person name="Monisha P."/>
        </authorList>
    </citation>
    <scope>NUCLEOTIDE SEQUENCE</scope>
    <source>
        <strain evidence="10">VBP364</strain>
    </source>
</reference>
<feature type="domain" description="Cellulose synthase operon C C-terminal" evidence="9">
    <location>
        <begin position="1249"/>
        <end position="1592"/>
    </location>
</feature>
<evidence type="ECO:0000256" key="5">
    <source>
        <dbReference type="ARBA" id="ARBA00022916"/>
    </source>
</evidence>
<evidence type="ECO:0000256" key="6">
    <source>
        <dbReference type="PROSITE-ProRule" id="PRU00339"/>
    </source>
</evidence>
<keyword evidence="8" id="KW-0472">Membrane</keyword>
<proteinExistence type="predicted"/>
<keyword evidence="3" id="KW-0677">Repeat</keyword>
<dbReference type="SUPFAM" id="SSF48452">
    <property type="entry name" value="TPR-like"/>
    <property type="match status" value="4"/>
</dbReference>
<dbReference type="Pfam" id="PF13432">
    <property type="entry name" value="TPR_16"/>
    <property type="match status" value="1"/>
</dbReference>
<evidence type="ECO:0000256" key="8">
    <source>
        <dbReference type="SAM" id="Phobius"/>
    </source>
</evidence>
<accession>A0A8A4DV26</accession>
<dbReference type="SMART" id="SM00028">
    <property type="entry name" value="TPR"/>
    <property type="match status" value="6"/>
</dbReference>
<feature type="region of interest" description="Disordered" evidence="7">
    <location>
        <begin position="194"/>
        <end position="234"/>
    </location>
</feature>
<evidence type="ECO:0000256" key="3">
    <source>
        <dbReference type="ARBA" id="ARBA00022737"/>
    </source>
</evidence>
<dbReference type="InterPro" id="IPR019734">
    <property type="entry name" value="TPR_rpt"/>
</dbReference>
<dbReference type="PANTHER" id="PTHR44227:SF3">
    <property type="entry name" value="PROTEIN O-MANNOSYL-TRANSFERASE TMTC4"/>
    <property type="match status" value="1"/>
</dbReference>
<organism evidence="10">
    <name type="scientific">Burkholderia pseudomallei</name>
    <name type="common">Pseudomonas pseudomallei</name>
    <dbReference type="NCBI Taxonomy" id="28450"/>
    <lineage>
        <taxon>Bacteria</taxon>
        <taxon>Pseudomonadati</taxon>
        <taxon>Pseudomonadota</taxon>
        <taxon>Betaproteobacteria</taxon>
        <taxon>Burkholderiales</taxon>
        <taxon>Burkholderiaceae</taxon>
        <taxon>Burkholderia</taxon>
        <taxon>pseudomallei group</taxon>
    </lineage>
</organism>
<dbReference type="EMBL" id="CP071754">
    <property type="protein sequence ID" value="QTB61314.1"/>
    <property type="molecule type" value="Genomic_DNA"/>
</dbReference>
<dbReference type="PROSITE" id="PS50005">
    <property type="entry name" value="TPR"/>
    <property type="match status" value="1"/>
</dbReference>
<sequence>MLDARALTAGPQTRLRARRGAGCAGIAAVAAIAFAVPCFASAAADDVAARWAASERSLADAHACAGVRSAAPGWAVSMEAAAPPPRFVPPGPNTSPGAMQANVEAMPLAAPAQAAAMTRASSARLEPAPSASVDASSANVEAMPPAVPARAAAMTRASSARLEPAPSASVDASSANVEAMPLAAPAQAAAMTRASSARLEPAPSASVDASSANVEAMPPAAPAQAAAMTRASSARLESAPSASVDASSANVEAMPPAVPARAAATAQASPVRPASVPRASFDAPSAQAGSMPPDTAHRHASAASSPARTTAPAGFASAALRAFAPTYPMSLMSPMSPKQTPPVRFVPTSPRGAPATPQPVATPHAPDADAVRALYATARMWANKHRDDLARDALRKALLIAPRDPALLAEHTRILLRVGDAKGARASLERLKQAAPGALATRQVDDEYRVATSGREEMAQIRLLARSGRGDEAARRIVALFPHGAPAGSLGAEYYQIVASAPDGRARAIDALRRAVAADPADADAATVLAKLLNQRDDTRAQANRLAWALVARPDTDRRASLALWRSVLQSAGRDLAYLDALRAYLTFAPEDDEFRGNAAALEQQRDARLRLARDPDYIAQQRGLQALARGDPAAAEPLLARAAAARAGDPDALGGLGLLRLRQGRHDEARALFVRAAALAPDNRAKWVGLAGTARFWGTLAQGHAAAAQGRPDDAQRAARAALALDPQSADAKLLLADSLLARRDWRAAQPLLRALLDARAPSVSAVRSMRTLYEQTGRADAFGPLVDALQSRFAAPDDRAALSRLRAEWLAQQADALAAAGQRGPAAQRYEASLRIAPDAPWARFALARLYRDMGLPQLGRAVMDEGLAGSDAADMRYAAALYRYALDDVAGARAAFAAIADASRTQGMRAFARKLDAEAALADARAALAREDRAAAHAALERARRAAPDDPDMLAAVGAQWIDIGEIERGLAPLRDWIVAHPREADADVRLRYGDLLGGARRDDALAAWLDTLRRGGAPLDAAQSARLEDQALRLVLRETDDALDRDDYEAAARALDRASPAGRADRRYALEAAELARAQGRYDAARAALAPLLARAPDDADAQLALARILDDDGAPADALALVRDVLARTPPDDVDTQLSALRRLTALRRARDAAALADTLRAAYPARADVTVAAGRVAQALGRYDDAASLYRLSLAQERATGIAPRRDGATPAQAAWADLQQRRDPQIEAGWLPAYKSGDEGVSAYRAHQMPVYLQMPYRYDGHAFVHLDAVRLDAGTLDTSDPRAYAFDTFATHPALADAAAPGGALRQRAAGIGGGIGYRDDAWRVDVGTTPLGFPVHYVVGGVRYRFDAGPASVTVSAARRPETGSVLSYAGLRDPWTGATWGGVRRDSVGVRASVDIGRVNLFADLAAARLTGRNVAENAAVTLRTGFMAPVYRRADMRVSAGLVGNAWHYAQNLRYYTYGQGGYYSPQRYLSIGMPLEWAGRRGAFTWDVTATVGVSNSYERDSPYFPNGLPGSTLVKSAPALGNPVFSRGSTRGVSFWYGFAGVAEYRVNGRLAVGARFDIDHAHDYAPSAGLLYVRYAFDARKDSGGFSPSPVRLYSSY</sequence>
<feature type="repeat" description="TPR" evidence="6">
    <location>
        <begin position="651"/>
        <end position="684"/>
    </location>
</feature>
<gene>
    <name evidence="10" type="ORF">J3D99_26090</name>
</gene>
<dbReference type="GO" id="GO:0030244">
    <property type="term" value="P:cellulose biosynthetic process"/>
    <property type="evidence" value="ECO:0007669"/>
    <property type="project" value="UniProtKB-KW"/>
</dbReference>
<keyword evidence="2" id="KW-0732">Signal</keyword>
<dbReference type="GO" id="GO:0019867">
    <property type="term" value="C:outer membrane"/>
    <property type="evidence" value="ECO:0007669"/>
    <property type="project" value="InterPro"/>
</dbReference>
<dbReference type="InterPro" id="IPR008410">
    <property type="entry name" value="BCSC_C"/>
</dbReference>
<evidence type="ECO:0000256" key="2">
    <source>
        <dbReference type="ARBA" id="ARBA00022729"/>
    </source>
</evidence>
<dbReference type="Gene3D" id="1.25.40.10">
    <property type="entry name" value="Tetratricopeptide repeat domain"/>
    <property type="match status" value="5"/>
</dbReference>
<name>A0A8A4DV26_BURPE</name>
<keyword evidence="5" id="KW-0135">Cellulose biosynthesis</keyword>
<dbReference type="Pfam" id="PF14559">
    <property type="entry name" value="TPR_19"/>
    <property type="match status" value="2"/>
</dbReference>
<feature type="region of interest" description="Disordered" evidence="7">
    <location>
        <begin position="120"/>
        <end position="140"/>
    </location>
</feature>
<dbReference type="InterPro" id="IPR003921">
    <property type="entry name" value="Cell_synth_C"/>
</dbReference>
<protein>
    <submittedName>
        <fullName evidence="10">BCSC C-terminal domain-containing protein</fullName>
    </submittedName>
</protein>
<keyword evidence="4 6" id="KW-0802">TPR repeat</keyword>
<feature type="compositionally biased region" description="Low complexity" evidence="7">
    <location>
        <begin position="264"/>
        <end position="274"/>
    </location>
</feature>
<dbReference type="Pfam" id="PF05420">
    <property type="entry name" value="BCSC_C"/>
    <property type="match status" value="1"/>
</dbReference>
<feature type="region of interest" description="Disordered" evidence="7">
    <location>
        <begin position="264"/>
        <end position="309"/>
    </location>
</feature>
<evidence type="ECO:0000256" key="7">
    <source>
        <dbReference type="SAM" id="MobiDB-lite"/>
    </source>
</evidence>
<dbReference type="UniPathway" id="UPA00694"/>
<feature type="region of interest" description="Disordered" evidence="7">
    <location>
        <begin position="334"/>
        <end position="365"/>
    </location>
</feature>